<evidence type="ECO:0000313" key="1">
    <source>
        <dbReference type="EMBL" id="KGI21050.1"/>
    </source>
</evidence>
<reference evidence="1 2" key="1">
    <citation type="submission" date="2014-07" db="EMBL/GenBank/DDBJ databases">
        <authorList>
            <person name="McCorrison J."/>
            <person name="Sanka R."/>
            <person name="Torralba M."/>
            <person name="Gillis M."/>
            <person name="Haft D.H."/>
            <person name="Methe B."/>
            <person name="Sutton G."/>
            <person name="Nelson K.E."/>
        </authorList>
    </citation>
    <scope>NUCLEOTIDE SEQUENCE [LARGE SCALE GENOMIC DNA]</scope>
    <source>
        <strain evidence="1 2">S9-PR14</strain>
    </source>
</reference>
<dbReference type="OrthoDB" id="1049038at2"/>
<evidence type="ECO:0000313" key="2">
    <source>
        <dbReference type="Proteomes" id="UP000029723"/>
    </source>
</evidence>
<organism evidence="1 2">
    <name type="scientific">Hoylesella timonensis S9-PR14</name>
    <dbReference type="NCBI Taxonomy" id="1401062"/>
    <lineage>
        <taxon>Bacteria</taxon>
        <taxon>Pseudomonadati</taxon>
        <taxon>Bacteroidota</taxon>
        <taxon>Bacteroidia</taxon>
        <taxon>Bacteroidales</taxon>
        <taxon>Prevotellaceae</taxon>
        <taxon>Hoylesella</taxon>
    </lineage>
</organism>
<comment type="caution">
    <text evidence="1">The sequence shown here is derived from an EMBL/GenBank/DDBJ whole genome shotgun (WGS) entry which is preliminary data.</text>
</comment>
<dbReference type="AlphaFoldDB" id="A0A098YMR4"/>
<dbReference type="EMBL" id="JRPQ01000211">
    <property type="protein sequence ID" value="KGI21050.1"/>
    <property type="molecule type" value="Genomic_DNA"/>
</dbReference>
<name>A0A098YMR4_9BACT</name>
<protein>
    <submittedName>
        <fullName evidence="1">Uncharacterized protein</fullName>
    </submittedName>
</protein>
<gene>
    <name evidence="1" type="ORF">HMPREF9304_12530</name>
</gene>
<dbReference type="RefSeq" id="WP_036929413.1">
    <property type="nucleotide sequence ID" value="NZ_JRPQ01000211.1"/>
</dbReference>
<accession>A0A098YMR4</accession>
<proteinExistence type="predicted"/>
<dbReference type="Proteomes" id="UP000029723">
    <property type="component" value="Unassembled WGS sequence"/>
</dbReference>
<sequence>MEVTLAQTFSVEFDKTTKDREFTELDHKMIDYFKNRNYGDDVCTYLIGITCVHPKYDAFFPLKRPLYVQDRMICLDSALGKTHIYKTLTFKIKLDFEEFINSNTEEGQKMIARSIMERVRNLKYPAKIKDFDKERFLKDLTLFFEQQRLI</sequence>